<evidence type="ECO:0000313" key="2">
    <source>
        <dbReference type="EMBL" id="CAG6395619.1"/>
    </source>
</evidence>
<feature type="compositionally biased region" description="Basic and acidic residues" evidence="1">
    <location>
        <begin position="98"/>
        <end position="107"/>
    </location>
</feature>
<feature type="compositionally biased region" description="Pro residues" evidence="1">
    <location>
        <begin position="77"/>
        <end position="87"/>
    </location>
</feature>
<gene>
    <name evidence="2" type="ORF">SCOCK_340043</name>
</gene>
<evidence type="ECO:0000256" key="1">
    <source>
        <dbReference type="SAM" id="MobiDB-lite"/>
    </source>
</evidence>
<comment type="caution">
    <text evidence="2">The sequence shown here is derived from an EMBL/GenBank/DDBJ whole genome shotgun (WGS) entry which is preliminary data.</text>
</comment>
<sequence length="150" mass="16437">MARCTSARVVSRTLGWWLSTRETVWCETPATWATSAIVGARPRRACPSLCAVCDMVLRSVMMSLLALTAQIVKASAPPTPRGAPPSLLPHRAVRRPRREGALRSVPDHRRKGALRSVPDHRHKGALRSVPDHRRKGALRSVPDHPPVVVG</sequence>
<name>A0A9W4GS94_9ACTN</name>
<organism evidence="2 3">
    <name type="scientific">Actinacidiphila cocklensis</name>
    <dbReference type="NCBI Taxonomy" id="887465"/>
    <lineage>
        <taxon>Bacteria</taxon>
        <taxon>Bacillati</taxon>
        <taxon>Actinomycetota</taxon>
        <taxon>Actinomycetes</taxon>
        <taxon>Kitasatosporales</taxon>
        <taxon>Streptomycetaceae</taxon>
        <taxon>Actinacidiphila</taxon>
    </lineage>
</organism>
<feature type="region of interest" description="Disordered" evidence="1">
    <location>
        <begin position="75"/>
        <end position="150"/>
    </location>
</feature>
<protein>
    <submittedName>
        <fullName evidence="2">Uncharacterized protein</fullName>
    </submittedName>
</protein>
<evidence type="ECO:0000313" key="3">
    <source>
        <dbReference type="Proteomes" id="UP001152519"/>
    </source>
</evidence>
<dbReference type="EMBL" id="CAJSLV010000064">
    <property type="protein sequence ID" value="CAG6395619.1"/>
    <property type="molecule type" value="Genomic_DNA"/>
</dbReference>
<reference evidence="2" key="1">
    <citation type="submission" date="2021-05" db="EMBL/GenBank/DDBJ databases">
        <authorList>
            <person name="Arsene-Ploetze F."/>
        </authorList>
    </citation>
    <scope>NUCLEOTIDE SEQUENCE</scope>
    <source>
        <strain evidence="2">DSM 42138</strain>
    </source>
</reference>
<dbReference type="Proteomes" id="UP001152519">
    <property type="component" value="Unassembled WGS sequence"/>
</dbReference>
<accession>A0A9W4GS94</accession>
<proteinExistence type="predicted"/>
<keyword evidence="3" id="KW-1185">Reference proteome</keyword>
<dbReference type="AlphaFoldDB" id="A0A9W4GS94"/>